<dbReference type="SUPFAM" id="SSF47794">
    <property type="entry name" value="Rad51 N-terminal domain-like"/>
    <property type="match status" value="1"/>
</dbReference>
<keyword evidence="2" id="KW-0175">Coiled coil</keyword>
<dbReference type="Proteomes" id="UP000316621">
    <property type="component" value="Chromosome 2"/>
</dbReference>
<organism evidence="3 4">
    <name type="scientific">Papaver somniferum</name>
    <name type="common">Opium poppy</name>
    <dbReference type="NCBI Taxonomy" id="3469"/>
    <lineage>
        <taxon>Eukaryota</taxon>
        <taxon>Viridiplantae</taxon>
        <taxon>Streptophyta</taxon>
        <taxon>Embryophyta</taxon>
        <taxon>Tracheophyta</taxon>
        <taxon>Spermatophyta</taxon>
        <taxon>Magnoliopsida</taxon>
        <taxon>Ranunculales</taxon>
        <taxon>Papaveraceae</taxon>
        <taxon>Papaveroideae</taxon>
        <taxon>Papaver</taxon>
    </lineage>
</organism>
<keyword evidence="4" id="KW-1185">Reference proteome</keyword>
<dbReference type="PANTHER" id="PTHR22942">
    <property type="entry name" value="RECA/RAD51/RADA DNA STRAND-PAIRING FAMILY MEMBER"/>
    <property type="match status" value="1"/>
</dbReference>
<reference evidence="3 4" key="1">
    <citation type="journal article" date="2018" name="Science">
        <title>The opium poppy genome and morphinan production.</title>
        <authorList>
            <person name="Guo L."/>
            <person name="Winzer T."/>
            <person name="Yang X."/>
            <person name="Li Y."/>
            <person name="Ning Z."/>
            <person name="He Z."/>
            <person name="Teodor R."/>
            <person name="Lu Y."/>
            <person name="Bowser T.A."/>
            <person name="Graham I.A."/>
            <person name="Ye K."/>
        </authorList>
    </citation>
    <scope>NUCLEOTIDE SEQUENCE [LARGE SCALE GENOMIC DNA]</scope>
    <source>
        <strain evidence="4">cv. HN1</strain>
        <tissue evidence="3">Leaves</tissue>
    </source>
</reference>
<name>A0A4Y7INQ2_PAPSO</name>
<evidence type="ECO:0000313" key="3">
    <source>
        <dbReference type="EMBL" id="RZC50307.1"/>
    </source>
</evidence>
<dbReference type="Gene3D" id="1.10.150.20">
    <property type="entry name" value="5' to 3' exonuclease, C-terminal subdomain"/>
    <property type="match status" value="2"/>
</dbReference>
<dbReference type="AlphaFoldDB" id="A0A4Y7INQ2"/>
<dbReference type="GO" id="GO:0003690">
    <property type="term" value="F:double-stranded DNA binding"/>
    <property type="evidence" value="ECO:0007669"/>
    <property type="project" value="TreeGrafter"/>
</dbReference>
<gene>
    <name evidence="3" type="ORF">C5167_018735</name>
</gene>
<dbReference type="GO" id="GO:0006312">
    <property type="term" value="P:mitotic recombination"/>
    <property type="evidence" value="ECO:0007669"/>
    <property type="project" value="TreeGrafter"/>
</dbReference>
<dbReference type="GO" id="GO:0008094">
    <property type="term" value="F:ATP-dependent activity, acting on DNA"/>
    <property type="evidence" value="ECO:0007669"/>
    <property type="project" value="TreeGrafter"/>
</dbReference>
<dbReference type="GO" id="GO:0000166">
    <property type="term" value="F:nucleotide binding"/>
    <property type="evidence" value="ECO:0007669"/>
    <property type="project" value="InterPro"/>
</dbReference>
<dbReference type="GO" id="GO:0000730">
    <property type="term" value="P:DNA recombinase assembly"/>
    <property type="evidence" value="ECO:0007669"/>
    <property type="project" value="TreeGrafter"/>
</dbReference>
<dbReference type="InterPro" id="IPR010995">
    <property type="entry name" value="DNA_repair_Rad51/TF_NusA_a-hlx"/>
</dbReference>
<evidence type="ECO:0000256" key="1">
    <source>
        <dbReference type="ARBA" id="ARBA00023125"/>
    </source>
</evidence>
<feature type="coiled-coil region" evidence="2">
    <location>
        <begin position="164"/>
        <end position="191"/>
    </location>
</feature>
<dbReference type="GO" id="GO:0000794">
    <property type="term" value="C:condensed nuclear chromosome"/>
    <property type="evidence" value="ECO:0007669"/>
    <property type="project" value="TreeGrafter"/>
</dbReference>
<dbReference type="GO" id="GO:0070192">
    <property type="term" value="P:chromosome organization involved in meiotic cell cycle"/>
    <property type="evidence" value="ECO:0007669"/>
    <property type="project" value="TreeGrafter"/>
</dbReference>
<dbReference type="GO" id="GO:0003697">
    <property type="term" value="F:single-stranded DNA binding"/>
    <property type="evidence" value="ECO:0007669"/>
    <property type="project" value="TreeGrafter"/>
</dbReference>
<protein>
    <submittedName>
        <fullName evidence="3">Uncharacterized protein</fullName>
    </submittedName>
</protein>
<sequence length="223" mass="24699">MKIFFLKSDGNGQLQLIERDDMEDEGCSFEAIEKLIAQGINAGDIKKLQDAGLCNWNQFMMRAKKDFTGVKGLSEDKVDKIFDSVCEAAEKLAKEEIVKITSGSSVLDEHLGVIAQGINAGDIKKLQDAGVHTVPETAENIVKKEIVKLTSGSSALDELLGDLYIETKERLQEEAEKRAKEKKEIEELVAQILSAQVAAATLVPVPTEDEEEEKWERSDYVKL</sequence>
<accession>A0A4Y7INQ2</accession>
<dbReference type="GO" id="GO:0042148">
    <property type="term" value="P:DNA strand invasion"/>
    <property type="evidence" value="ECO:0007669"/>
    <property type="project" value="TreeGrafter"/>
</dbReference>
<proteinExistence type="predicted"/>
<keyword evidence="1" id="KW-0238">DNA-binding</keyword>
<dbReference type="EMBL" id="CM010716">
    <property type="protein sequence ID" value="RZC50307.1"/>
    <property type="molecule type" value="Genomic_DNA"/>
</dbReference>
<evidence type="ECO:0000256" key="2">
    <source>
        <dbReference type="SAM" id="Coils"/>
    </source>
</evidence>
<dbReference type="GO" id="GO:0007131">
    <property type="term" value="P:reciprocal meiotic recombination"/>
    <property type="evidence" value="ECO:0007669"/>
    <property type="project" value="TreeGrafter"/>
</dbReference>
<dbReference type="STRING" id="3469.A0A4Y7INQ2"/>
<dbReference type="Gramene" id="RZC50307">
    <property type="protein sequence ID" value="RZC50307"/>
    <property type="gene ID" value="C5167_018735"/>
</dbReference>
<dbReference type="GO" id="GO:0000150">
    <property type="term" value="F:DNA strand exchange activity"/>
    <property type="evidence" value="ECO:0007669"/>
    <property type="project" value="TreeGrafter"/>
</dbReference>
<dbReference type="PANTHER" id="PTHR22942:SF30">
    <property type="entry name" value="MEIOTIC RECOMBINATION PROTEIN DMC1_LIM15 HOMOLOG"/>
    <property type="match status" value="1"/>
</dbReference>
<evidence type="ECO:0000313" key="4">
    <source>
        <dbReference type="Proteomes" id="UP000316621"/>
    </source>
</evidence>